<name>A0A4Z2F6X6_9TELE</name>
<accession>A0A4Z2F6X6</accession>
<dbReference type="EMBL" id="SRLO01001607">
    <property type="protein sequence ID" value="TNN36524.1"/>
    <property type="molecule type" value="Genomic_DNA"/>
</dbReference>
<feature type="signal peptide" evidence="1">
    <location>
        <begin position="1"/>
        <end position="18"/>
    </location>
</feature>
<sequence length="190" mass="21325">MNGLRYSRPLVLCLLVECSVELYDLTSRQEAFCRYLVDVVKLLAAEERLVFPSGDRRRPNTEPQESGPIRLLHEEKSTARSSPGARRFAGGVPHDGYGRPVRGVAVADCAREDGPRLQTLPVAQRRGDRSRALPCQHAPVQLGFPGFDILHRLWTLPYNFLTRVVCATVSVIVRRRRGSPARADRPSARR</sequence>
<evidence type="ECO:0000256" key="1">
    <source>
        <dbReference type="SAM" id="SignalP"/>
    </source>
</evidence>
<proteinExistence type="predicted"/>
<keyword evidence="3" id="KW-1185">Reference proteome</keyword>
<keyword evidence="1" id="KW-0732">Signal</keyword>
<organism evidence="2 3">
    <name type="scientific">Liparis tanakae</name>
    <name type="common">Tanaka's snailfish</name>
    <dbReference type="NCBI Taxonomy" id="230148"/>
    <lineage>
        <taxon>Eukaryota</taxon>
        <taxon>Metazoa</taxon>
        <taxon>Chordata</taxon>
        <taxon>Craniata</taxon>
        <taxon>Vertebrata</taxon>
        <taxon>Euteleostomi</taxon>
        <taxon>Actinopterygii</taxon>
        <taxon>Neopterygii</taxon>
        <taxon>Teleostei</taxon>
        <taxon>Neoteleostei</taxon>
        <taxon>Acanthomorphata</taxon>
        <taxon>Eupercaria</taxon>
        <taxon>Perciformes</taxon>
        <taxon>Cottioidei</taxon>
        <taxon>Cottales</taxon>
        <taxon>Liparidae</taxon>
        <taxon>Liparis</taxon>
    </lineage>
</organism>
<evidence type="ECO:0000313" key="3">
    <source>
        <dbReference type="Proteomes" id="UP000314294"/>
    </source>
</evidence>
<protein>
    <recommendedName>
        <fullName evidence="4">Secreted protein</fullName>
    </recommendedName>
</protein>
<dbReference type="AlphaFoldDB" id="A0A4Z2F6X6"/>
<comment type="caution">
    <text evidence="2">The sequence shown here is derived from an EMBL/GenBank/DDBJ whole genome shotgun (WGS) entry which is preliminary data.</text>
</comment>
<dbReference type="Proteomes" id="UP000314294">
    <property type="component" value="Unassembled WGS sequence"/>
</dbReference>
<gene>
    <name evidence="2" type="ORF">EYF80_053319</name>
</gene>
<feature type="chain" id="PRO_5021233776" description="Secreted protein" evidence="1">
    <location>
        <begin position="19"/>
        <end position="190"/>
    </location>
</feature>
<evidence type="ECO:0000313" key="2">
    <source>
        <dbReference type="EMBL" id="TNN36524.1"/>
    </source>
</evidence>
<evidence type="ECO:0008006" key="4">
    <source>
        <dbReference type="Google" id="ProtNLM"/>
    </source>
</evidence>
<reference evidence="2 3" key="1">
    <citation type="submission" date="2019-03" db="EMBL/GenBank/DDBJ databases">
        <title>First draft genome of Liparis tanakae, snailfish: a comprehensive survey of snailfish specific genes.</title>
        <authorList>
            <person name="Kim W."/>
            <person name="Song I."/>
            <person name="Jeong J.-H."/>
            <person name="Kim D."/>
            <person name="Kim S."/>
            <person name="Ryu S."/>
            <person name="Song J.Y."/>
            <person name="Lee S.K."/>
        </authorList>
    </citation>
    <scope>NUCLEOTIDE SEQUENCE [LARGE SCALE GENOMIC DNA]</scope>
    <source>
        <tissue evidence="2">Muscle</tissue>
    </source>
</reference>